<keyword evidence="9 10" id="KW-0030">Aminoacyl-tRNA synthetase</keyword>
<dbReference type="EC" id="6.1.1.16" evidence="10"/>
<dbReference type="InterPro" id="IPR024909">
    <property type="entry name" value="Cys-tRNA/MSH_ligase"/>
</dbReference>
<feature type="short sequence motif" description="'HIGH' region" evidence="10">
    <location>
        <begin position="40"/>
        <end position="50"/>
    </location>
</feature>
<comment type="subunit">
    <text evidence="2 10">Monomer.</text>
</comment>
<feature type="binding site" evidence="10">
    <location>
        <position position="38"/>
    </location>
    <ligand>
        <name>Zn(2+)</name>
        <dbReference type="ChEBI" id="CHEBI:29105"/>
    </ligand>
</feature>
<comment type="catalytic activity">
    <reaction evidence="10">
        <text>tRNA(Cys) + L-cysteine + ATP = L-cysteinyl-tRNA(Cys) + AMP + diphosphate</text>
        <dbReference type="Rhea" id="RHEA:17773"/>
        <dbReference type="Rhea" id="RHEA-COMP:9661"/>
        <dbReference type="Rhea" id="RHEA-COMP:9679"/>
        <dbReference type="ChEBI" id="CHEBI:30616"/>
        <dbReference type="ChEBI" id="CHEBI:33019"/>
        <dbReference type="ChEBI" id="CHEBI:35235"/>
        <dbReference type="ChEBI" id="CHEBI:78442"/>
        <dbReference type="ChEBI" id="CHEBI:78517"/>
        <dbReference type="ChEBI" id="CHEBI:456215"/>
        <dbReference type="EC" id="6.1.1.16"/>
    </reaction>
</comment>
<keyword evidence="13" id="KW-1185">Reference proteome</keyword>
<feature type="binding site" evidence="10">
    <location>
        <position position="280"/>
    </location>
    <ligand>
        <name>Zn(2+)</name>
        <dbReference type="ChEBI" id="CHEBI:29105"/>
    </ligand>
</feature>
<evidence type="ECO:0000256" key="1">
    <source>
        <dbReference type="ARBA" id="ARBA00005594"/>
    </source>
</evidence>
<keyword evidence="5 10" id="KW-0547">Nucleotide-binding</keyword>
<feature type="binding site" evidence="10">
    <location>
        <position position="316"/>
    </location>
    <ligand>
        <name>ATP</name>
        <dbReference type="ChEBI" id="CHEBI:30616"/>
    </ligand>
</feature>
<evidence type="ECO:0000259" key="11">
    <source>
        <dbReference type="Pfam" id="PF01406"/>
    </source>
</evidence>
<reference evidence="12 13" key="1">
    <citation type="submission" date="2020-03" db="EMBL/GenBank/DDBJ databases">
        <title>Genomic Encyclopedia of Type Strains, Phase IV (KMG-IV): sequencing the most valuable type-strain genomes for metagenomic binning, comparative biology and taxonomic classification.</title>
        <authorList>
            <person name="Goeker M."/>
        </authorList>
    </citation>
    <scope>NUCLEOTIDE SEQUENCE [LARGE SCALE GENOMIC DNA]</scope>
    <source>
        <strain evidence="12 13">DSM 103870</strain>
    </source>
</reference>
<dbReference type="Gene3D" id="3.40.50.620">
    <property type="entry name" value="HUPs"/>
    <property type="match status" value="1"/>
</dbReference>
<dbReference type="CDD" id="cd00672">
    <property type="entry name" value="CysRS_core"/>
    <property type="match status" value="1"/>
</dbReference>
<dbReference type="InterPro" id="IPR014729">
    <property type="entry name" value="Rossmann-like_a/b/a_fold"/>
</dbReference>
<evidence type="ECO:0000256" key="6">
    <source>
        <dbReference type="ARBA" id="ARBA00022833"/>
    </source>
</evidence>
<keyword evidence="4 10" id="KW-0479">Metal-binding</keyword>
<dbReference type="GO" id="GO:0004817">
    <property type="term" value="F:cysteine-tRNA ligase activity"/>
    <property type="evidence" value="ECO:0007669"/>
    <property type="project" value="UniProtKB-EC"/>
</dbReference>
<evidence type="ECO:0000256" key="4">
    <source>
        <dbReference type="ARBA" id="ARBA00022723"/>
    </source>
</evidence>
<dbReference type="SUPFAM" id="SSF47323">
    <property type="entry name" value="Anticodon-binding domain of a subclass of class I aminoacyl-tRNA synthetases"/>
    <property type="match status" value="1"/>
</dbReference>
<feature type="domain" description="tRNA synthetases class I catalytic" evidence="11">
    <location>
        <begin position="25"/>
        <end position="366"/>
    </location>
</feature>
<feature type="binding site" evidence="10">
    <location>
        <position position="284"/>
    </location>
    <ligand>
        <name>Zn(2+)</name>
        <dbReference type="ChEBI" id="CHEBI:29105"/>
    </ligand>
</feature>
<dbReference type="SUPFAM" id="SSF52374">
    <property type="entry name" value="Nucleotidylyl transferase"/>
    <property type="match status" value="1"/>
</dbReference>
<keyword evidence="10" id="KW-0963">Cytoplasm</keyword>
<dbReference type="RefSeq" id="WP_166955062.1">
    <property type="nucleotide sequence ID" value="NZ_JAASQI010000009.1"/>
</dbReference>
<dbReference type="NCBIfam" id="TIGR00435">
    <property type="entry name" value="cysS"/>
    <property type="match status" value="1"/>
</dbReference>
<feature type="binding site" evidence="10">
    <location>
        <position position="240"/>
    </location>
    <ligand>
        <name>Zn(2+)</name>
        <dbReference type="ChEBI" id="CHEBI:29105"/>
    </ligand>
</feature>
<evidence type="ECO:0000256" key="3">
    <source>
        <dbReference type="ARBA" id="ARBA00022598"/>
    </source>
</evidence>
<dbReference type="InterPro" id="IPR009080">
    <property type="entry name" value="tRNAsynth_Ia_anticodon-bd"/>
</dbReference>
<evidence type="ECO:0000256" key="7">
    <source>
        <dbReference type="ARBA" id="ARBA00022840"/>
    </source>
</evidence>
<evidence type="ECO:0000256" key="9">
    <source>
        <dbReference type="ARBA" id="ARBA00023146"/>
    </source>
</evidence>
<dbReference type="PRINTS" id="PR00983">
    <property type="entry name" value="TRNASYNTHCYS"/>
</dbReference>
<comment type="cofactor">
    <cofactor evidence="10">
        <name>Zn(2+)</name>
        <dbReference type="ChEBI" id="CHEBI:29105"/>
    </cofactor>
    <text evidence="10">Binds 1 zinc ion per subunit.</text>
</comment>
<comment type="subcellular location">
    <subcellularLocation>
        <location evidence="10">Cytoplasm</location>
    </subcellularLocation>
</comment>
<accession>A0ABX0V5I4</accession>
<name>A0ABX0V5I4_9HYPH</name>
<protein>
    <recommendedName>
        <fullName evidence="10">Cysteine--tRNA ligase</fullName>
        <ecNumber evidence="10">6.1.1.16</ecNumber>
    </recommendedName>
    <alternativeName>
        <fullName evidence="10">Cysteinyl-tRNA synthetase</fullName>
        <shortName evidence="10">CysRS</shortName>
    </alternativeName>
</protein>
<dbReference type="Pfam" id="PF01406">
    <property type="entry name" value="tRNA-synt_1e"/>
    <property type="match status" value="1"/>
</dbReference>
<dbReference type="HAMAP" id="MF_00041">
    <property type="entry name" value="Cys_tRNA_synth"/>
    <property type="match status" value="1"/>
</dbReference>
<evidence type="ECO:0000256" key="8">
    <source>
        <dbReference type="ARBA" id="ARBA00022917"/>
    </source>
</evidence>
<evidence type="ECO:0000313" key="12">
    <source>
        <dbReference type="EMBL" id="NIJ59565.1"/>
    </source>
</evidence>
<dbReference type="PANTHER" id="PTHR10890:SF3">
    <property type="entry name" value="CYSTEINE--TRNA LIGASE, CYTOPLASMIC"/>
    <property type="match status" value="1"/>
</dbReference>
<dbReference type="PANTHER" id="PTHR10890">
    <property type="entry name" value="CYSTEINYL-TRNA SYNTHETASE"/>
    <property type="match status" value="1"/>
</dbReference>
<comment type="similarity">
    <text evidence="1 10">Belongs to the class-I aminoacyl-tRNA synthetase family.</text>
</comment>
<dbReference type="Proteomes" id="UP001429580">
    <property type="component" value="Unassembled WGS sequence"/>
</dbReference>
<evidence type="ECO:0000256" key="10">
    <source>
        <dbReference type="HAMAP-Rule" id="MF_00041"/>
    </source>
</evidence>
<proteinExistence type="inferred from homology"/>
<gene>
    <name evidence="10" type="primary">cysS</name>
    <name evidence="12" type="ORF">FHS82_003423</name>
</gene>
<evidence type="ECO:0000313" key="13">
    <source>
        <dbReference type="Proteomes" id="UP001429580"/>
    </source>
</evidence>
<evidence type="ECO:0000256" key="2">
    <source>
        <dbReference type="ARBA" id="ARBA00011245"/>
    </source>
</evidence>
<keyword evidence="3 10" id="KW-0436">Ligase</keyword>
<comment type="caution">
    <text evidence="12">The sequence shown here is derived from an EMBL/GenBank/DDBJ whole genome shotgun (WGS) entry which is preliminary data.</text>
</comment>
<sequence length="534" mass="58422">MPSAQDNGSLTLRFYNTLTRTKEDFVPIDPQAVRMYVCGPTVYDYAHIGNARPVIVFDLVFRLLRYRYGAGAVTYVRNFTDVDDKINARAARDFPDLPLNEAIRRVTTTTEAQYRKDTQALGVLAPTVEPRATEHIAEMRELIGRLIARGFAYVAEDHVLFSVAAMQAAAERSLGRPPHYGALARRSLDDMLAGARVDVAPYKRDAMDFVLWKPSGEHEPGWESPAGIAGRGRPGWHIECSAMSWRHLIERFAGRLHCDDPAGGQTFDIHAGGIDLVFPHHENEIAQTCCALDTARMANYWLHNGLLQVEGEKMSKSLGNFITIHDLLETEVFGGRAWPGAVLRLAMLRTHYRQPIDWTVKGLEESAATLAAWARATEGVEAAEHPPAALLEALADDLNTHSAITVLHGLESAGGLSELKAGVELLGLNLAEVPRPGRVINVSLVSVAKASLSASGEIVPGPVTRALQEIASLRSLSAMKEEVLSEPVRIVVSARIAARAAKNWAEADRLRNELSGQGITLIDNKDGTTGWRLT</sequence>
<keyword evidence="7 10" id="KW-0067">ATP-binding</keyword>
<organism evidence="12 13">
    <name type="scientific">Pseudochelatococcus lubricantis</name>
    <dbReference type="NCBI Taxonomy" id="1538102"/>
    <lineage>
        <taxon>Bacteria</taxon>
        <taxon>Pseudomonadati</taxon>
        <taxon>Pseudomonadota</taxon>
        <taxon>Alphaproteobacteria</taxon>
        <taxon>Hyphomicrobiales</taxon>
        <taxon>Chelatococcaceae</taxon>
        <taxon>Pseudochelatococcus</taxon>
    </lineage>
</organism>
<keyword evidence="8 10" id="KW-0648">Protein biosynthesis</keyword>
<keyword evidence="6 10" id="KW-0862">Zinc</keyword>
<feature type="short sequence motif" description="'KMSKS' region" evidence="10">
    <location>
        <begin position="313"/>
        <end position="317"/>
    </location>
</feature>
<dbReference type="InterPro" id="IPR032678">
    <property type="entry name" value="tRNA-synt_1_cat_dom"/>
</dbReference>
<dbReference type="EMBL" id="JAASQI010000009">
    <property type="protein sequence ID" value="NIJ59565.1"/>
    <property type="molecule type" value="Genomic_DNA"/>
</dbReference>
<dbReference type="InterPro" id="IPR015803">
    <property type="entry name" value="Cys-tRNA-ligase"/>
</dbReference>
<evidence type="ECO:0000256" key="5">
    <source>
        <dbReference type="ARBA" id="ARBA00022741"/>
    </source>
</evidence>